<evidence type="ECO:0000259" key="4">
    <source>
        <dbReference type="Pfam" id="PF01878"/>
    </source>
</evidence>
<feature type="domain" description="EVE" evidence="4">
    <location>
        <begin position="3"/>
        <end position="159"/>
    </location>
</feature>
<proteinExistence type="predicted"/>
<organism evidence="5 6">
    <name type="scientific">Sistotremastrum niveocremeum HHB9708</name>
    <dbReference type="NCBI Taxonomy" id="1314777"/>
    <lineage>
        <taxon>Eukaryota</taxon>
        <taxon>Fungi</taxon>
        <taxon>Dikarya</taxon>
        <taxon>Basidiomycota</taxon>
        <taxon>Agaricomycotina</taxon>
        <taxon>Agaricomycetes</taxon>
        <taxon>Sistotremastrales</taxon>
        <taxon>Sistotremastraceae</taxon>
        <taxon>Sertulicium</taxon>
        <taxon>Sertulicium niveocremeum</taxon>
    </lineage>
</organism>
<evidence type="ECO:0000256" key="2">
    <source>
        <dbReference type="ARBA" id="ARBA00023242"/>
    </source>
</evidence>
<sequence length="232" mass="26396">MANFWLMKAEPDSRIVKGKDVKFSVDDFEACGETAWEGVRNFEARNIMRDRMKIGDKVLFYHSNTKVPGVAGLAEISKEAYADYQANPKWFMVSVRFQKRLPHLVPLHLLKFIKDQKKLPDVLQYLDDDARAAISEMQLLNRGRLSVQSVTEGAYNAIAMLGEKGGWESIIDEKGKLVKAPKAEDAHSNDESQKPATKSANSRKRKKLTETEEEPEPAAKSTRRSQRRKKED</sequence>
<dbReference type="PANTHER" id="PTHR14087">
    <property type="entry name" value="THYMOCYTE NUCLEAR PROTEIN 1"/>
    <property type="match status" value="1"/>
</dbReference>
<accession>A0A164S9X1</accession>
<dbReference type="PANTHER" id="PTHR14087:SF7">
    <property type="entry name" value="THYMOCYTE NUCLEAR PROTEIN 1"/>
    <property type="match status" value="1"/>
</dbReference>
<dbReference type="InterPro" id="IPR002740">
    <property type="entry name" value="EVE_domain"/>
</dbReference>
<feature type="compositionally biased region" description="Basic residues" evidence="3">
    <location>
        <begin position="221"/>
        <end position="232"/>
    </location>
</feature>
<dbReference type="InterPro" id="IPR015947">
    <property type="entry name" value="PUA-like_sf"/>
</dbReference>
<comment type="subcellular location">
    <subcellularLocation>
        <location evidence="1">Nucleus</location>
    </subcellularLocation>
</comment>
<evidence type="ECO:0000256" key="1">
    <source>
        <dbReference type="ARBA" id="ARBA00004123"/>
    </source>
</evidence>
<feature type="region of interest" description="Disordered" evidence="3">
    <location>
        <begin position="178"/>
        <end position="232"/>
    </location>
</feature>
<dbReference type="Pfam" id="PF01878">
    <property type="entry name" value="EVE"/>
    <property type="match status" value="1"/>
</dbReference>
<keyword evidence="6" id="KW-1185">Reference proteome</keyword>
<dbReference type="CDD" id="cd21133">
    <property type="entry name" value="EVE"/>
    <property type="match status" value="1"/>
</dbReference>
<dbReference type="FunFam" id="3.10.590.10:FF:000006">
    <property type="entry name" value="Chromosome 7, whole genome shotgun sequence"/>
    <property type="match status" value="1"/>
</dbReference>
<dbReference type="InterPro" id="IPR052181">
    <property type="entry name" value="5hmC_binding"/>
</dbReference>
<dbReference type="STRING" id="1314777.A0A164S9X1"/>
<name>A0A164S9X1_9AGAM</name>
<gene>
    <name evidence="5" type="ORF">SISNIDRAFT_475102</name>
</gene>
<protein>
    <submittedName>
        <fullName evidence="5">DUF55-domain-containing protein</fullName>
    </submittedName>
</protein>
<dbReference type="Gene3D" id="3.10.590.10">
    <property type="entry name" value="ph1033 like domains"/>
    <property type="match status" value="1"/>
</dbReference>
<dbReference type="EMBL" id="KV419416">
    <property type="protein sequence ID" value="KZS91277.1"/>
    <property type="molecule type" value="Genomic_DNA"/>
</dbReference>
<dbReference type="GO" id="GO:0005634">
    <property type="term" value="C:nucleus"/>
    <property type="evidence" value="ECO:0007669"/>
    <property type="project" value="UniProtKB-SubCell"/>
</dbReference>
<dbReference type="AlphaFoldDB" id="A0A164S9X1"/>
<keyword evidence="2" id="KW-0539">Nucleus</keyword>
<evidence type="ECO:0000313" key="5">
    <source>
        <dbReference type="EMBL" id="KZS91277.1"/>
    </source>
</evidence>
<dbReference type="InterPro" id="IPR047197">
    <property type="entry name" value="THYN1-like_EVE"/>
</dbReference>
<evidence type="ECO:0000313" key="6">
    <source>
        <dbReference type="Proteomes" id="UP000076722"/>
    </source>
</evidence>
<dbReference type="SUPFAM" id="SSF88697">
    <property type="entry name" value="PUA domain-like"/>
    <property type="match status" value="1"/>
</dbReference>
<dbReference type="OrthoDB" id="41445at2759"/>
<evidence type="ECO:0000256" key="3">
    <source>
        <dbReference type="SAM" id="MobiDB-lite"/>
    </source>
</evidence>
<reference evidence="5 6" key="1">
    <citation type="journal article" date="2016" name="Mol. Biol. Evol.">
        <title>Comparative Genomics of Early-Diverging Mushroom-Forming Fungi Provides Insights into the Origins of Lignocellulose Decay Capabilities.</title>
        <authorList>
            <person name="Nagy L.G."/>
            <person name="Riley R."/>
            <person name="Tritt A."/>
            <person name="Adam C."/>
            <person name="Daum C."/>
            <person name="Floudas D."/>
            <person name="Sun H."/>
            <person name="Yadav J.S."/>
            <person name="Pangilinan J."/>
            <person name="Larsson K.H."/>
            <person name="Matsuura K."/>
            <person name="Barry K."/>
            <person name="Labutti K."/>
            <person name="Kuo R."/>
            <person name="Ohm R.A."/>
            <person name="Bhattacharya S.S."/>
            <person name="Shirouzu T."/>
            <person name="Yoshinaga Y."/>
            <person name="Martin F.M."/>
            <person name="Grigoriev I.V."/>
            <person name="Hibbett D.S."/>
        </authorList>
    </citation>
    <scope>NUCLEOTIDE SEQUENCE [LARGE SCALE GENOMIC DNA]</scope>
    <source>
        <strain evidence="5 6">HHB9708</strain>
    </source>
</reference>
<dbReference type="Proteomes" id="UP000076722">
    <property type="component" value="Unassembled WGS sequence"/>
</dbReference>
<feature type="compositionally biased region" description="Basic and acidic residues" evidence="3">
    <location>
        <begin position="178"/>
        <end position="193"/>
    </location>
</feature>